<dbReference type="EMBL" id="FOAF01000001">
    <property type="protein sequence ID" value="SEK50751.1"/>
    <property type="molecule type" value="Genomic_DNA"/>
</dbReference>
<accession>A0A1H7HKI1</accession>
<keyword evidence="2" id="KW-1185">Reference proteome</keyword>
<evidence type="ECO:0000313" key="1">
    <source>
        <dbReference type="EMBL" id="SEK50751.1"/>
    </source>
</evidence>
<dbReference type="Proteomes" id="UP000199421">
    <property type="component" value="Unassembled WGS sequence"/>
</dbReference>
<dbReference type="STRING" id="407022.SAMN05661044_00407"/>
<evidence type="ECO:0000313" key="2">
    <source>
        <dbReference type="Proteomes" id="UP000199421"/>
    </source>
</evidence>
<organism evidence="1 2">
    <name type="scientific">Olivibacter domesticus</name>
    <name type="common">Pseudosphingobacterium domesticum</name>
    <dbReference type="NCBI Taxonomy" id="407022"/>
    <lineage>
        <taxon>Bacteria</taxon>
        <taxon>Pseudomonadati</taxon>
        <taxon>Bacteroidota</taxon>
        <taxon>Sphingobacteriia</taxon>
        <taxon>Sphingobacteriales</taxon>
        <taxon>Sphingobacteriaceae</taxon>
        <taxon>Olivibacter</taxon>
    </lineage>
</organism>
<name>A0A1H7HKI1_OLID1</name>
<dbReference type="AlphaFoldDB" id="A0A1H7HKI1"/>
<sequence>MGHWNAVHNVMLISFSVLIPQSLRDALSTFFSFKLDNTSIGKKIMFAIFCVFYLN</sequence>
<protein>
    <submittedName>
        <fullName evidence="1">Uncharacterized protein</fullName>
    </submittedName>
</protein>
<gene>
    <name evidence="1" type="ORF">SAMN05661044_00407</name>
</gene>
<reference evidence="2" key="1">
    <citation type="submission" date="2016-10" db="EMBL/GenBank/DDBJ databases">
        <authorList>
            <person name="Varghese N."/>
            <person name="Submissions S."/>
        </authorList>
    </citation>
    <scope>NUCLEOTIDE SEQUENCE [LARGE SCALE GENOMIC DNA]</scope>
    <source>
        <strain evidence="2">DSM 18733</strain>
    </source>
</reference>
<proteinExistence type="predicted"/>